<dbReference type="AlphaFoldDB" id="A0A1J1IPC6"/>
<keyword evidence="3 8" id="KW-0812">Transmembrane</keyword>
<dbReference type="GO" id="GO:0043025">
    <property type="term" value="C:neuronal cell body"/>
    <property type="evidence" value="ECO:0007669"/>
    <property type="project" value="TreeGrafter"/>
</dbReference>
<comment type="subcellular location">
    <subcellularLocation>
        <location evidence="1">Cell membrane</location>
        <topology evidence="1">Multi-pass membrane protein</topology>
    </subcellularLocation>
</comment>
<name>A0A1J1IPC6_9DIPT</name>
<feature type="transmembrane region" description="Helical" evidence="8">
    <location>
        <begin position="206"/>
        <end position="225"/>
    </location>
</feature>
<keyword evidence="7" id="KW-0807">Transducer</keyword>
<protein>
    <submittedName>
        <fullName evidence="9">CLUMA_CG015611, isoform A</fullName>
    </submittedName>
</protein>
<evidence type="ECO:0000256" key="1">
    <source>
        <dbReference type="ARBA" id="ARBA00004651"/>
    </source>
</evidence>
<proteinExistence type="predicted"/>
<feature type="transmembrane region" description="Helical" evidence="8">
    <location>
        <begin position="94"/>
        <end position="115"/>
    </location>
</feature>
<evidence type="ECO:0000256" key="7">
    <source>
        <dbReference type="ARBA" id="ARBA00023224"/>
    </source>
</evidence>
<dbReference type="GO" id="GO:0007635">
    <property type="term" value="P:chemosensory behavior"/>
    <property type="evidence" value="ECO:0007669"/>
    <property type="project" value="TreeGrafter"/>
</dbReference>
<dbReference type="PANTHER" id="PTHR21143">
    <property type="entry name" value="INVERTEBRATE GUSTATORY RECEPTOR"/>
    <property type="match status" value="1"/>
</dbReference>
<dbReference type="EMBL" id="CVRI01000057">
    <property type="protein sequence ID" value="CRL02093.1"/>
    <property type="molecule type" value="Genomic_DNA"/>
</dbReference>
<keyword evidence="10" id="KW-1185">Reference proteome</keyword>
<keyword evidence="5 8" id="KW-0472">Membrane</keyword>
<keyword evidence="2" id="KW-1003">Cell membrane</keyword>
<reference evidence="9 10" key="1">
    <citation type="submission" date="2015-04" db="EMBL/GenBank/DDBJ databases">
        <authorList>
            <person name="Syromyatnikov M.Y."/>
            <person name="Popov V.N."/>
        </authorList>
    </citation>
    <scope>NUCLEOTIDE SEQUENCE [LARGE SCALE GENOMIC DNA]</scope>
</reference>
<dbReference type="PANTHER" id="PTHR21143:SF133">
    <property type="entry name" value="GUSTATORY AND PHEROMONE RECEPTOR 32A-RELATED"/>
    <property type="match status" value="1"/>
</dbReference>
<dbReference type="Proteomes" id="UP000183832">
    <property type="component" value="Unassembled WGS sequence"/>
</dbReference>
<evidence type="ECO:0000256" key="6">
    <source>
        <dbReference type="ARBA" id="ARBA00023170"/>
    </source>
</evidence>
<dbReference type="GO" id="GO:0007165">
    <property type="term" value="P:signal transduction"/>
    <property type="evidence" value="ECO:0007669"/>
    <property type="project" value="UniProtKB-KW"/>
</dbReference>
<dbReference type="GO" id="GO:0030424">
    <property type="term" value="C:axon"/>
    <property type="evidence" value="ECO:0007669"/>
    <property type="project" value="TreeGrafter"/>
</dbReference>
<accession>A0A1J1IPC6</accession>
<sequence length="228" mass="26642">MITIFYTYTTKEEIDSKFMFEVLNYYGFGAYFNMILLFIGFLVIIIKNYLEMCHQNLHGYSESFGTFQNKIKEVMTIQNDITQAIKLFNESFGFLYFGLYVYLFTNFATSLYFAYTSLIYDFNDSQAESTLNILVNMIWILPFNIFNQLIGINCSQVQNKVFDIKRTLTKLYDDDHSGISGQLLSTVCEDDFIFTANGFFPINRAIFMNIIISTSTFLIVAIQFYQQQ</sequence>
<dbReference type="Pfam" id="PF08395">
    <property type="entry name" value="7tm_7"/>
    <property type="match status" value="1"/>
</dbReference>
<evidence type="ECO:0000256" key="3">
    <source>
        <dbReference type="ARBA" id="ARBA00022692"/>
    </source>
</evidence>
<evidence type="ECO:0000256" key="2">
    <source>
        <dbReference type="ARBA" id="ARBA00022475"/>
    </source>
</evidence>
<dbReference type="GO" id="GO:0050909">
    <property type="term" value="P:sensory perception of taste"/>
    <property type="evidence" value="ECO:0007669"/>
    <property type="project" value="InterPro"/>
</dbReference>
<keyword evidence="6" id="KW-0675">Receptor</keyword>
<keyword evidence="4 8" id="KW-1133">Transmembrane helix</keyword>
<dbReference type="InterPro" id="IPR013604">
    <property type="entry name" value="7TM_chemorcpt"/>
</dbReference>
<dbReference type="GO" id="GO:0005886">
    <property type="term" value="C:plasma membrane"/>
    <property type="evidence" value="ECO:0007669"/>
    <property type="project" value="UniProtKB-SubCell"/>
</dbReference>
<evidence type="ECO:0000256" key="4">
    <source>
        <dbReference type="ARBA" id="ARBA00022989"/>
    </source>
</evidence>
<dbReference type="GO" id="GO:0008049">
    <property type="term" value="P:male courtship behavior"/>
    <property type="evidence" value="ECO:0007669"/>
    <property type="project" value="TreeGrafter"/>
</dbReference>
<evidence type="ECO:0000256" key="8">
    <source>
        <dbReference type="SAM" id="Phobius"/>
    </source>
</evidence>
<evidence type="ECO:0000313" key="10">
    <source>
        <dbReference type="Proteomes" id="UP000183832"/>
    </source>
</evidence>
<evidence type="ECO:0000256" key="5">
    <source>
        <dbReference type="ARBA" id="ARBA00023136"/>
    </source>
</evidence>
<feature type="transmembrane region" description="Helical" evidence="8">
    <location>
        <begin position="25"/>
        <end position="46"/>
    </location>
</feature>
<dbReference type="GO" id="GO:0030425">
    <property type="term" value="C:dendrite"/>
    <property type="evidence" value="ECO:0007669"/>
    <property type="project" value="TreeGrafter"/>
</dbReference>
<evidence type="ECO:0000313" key="9">
    <source>
        <dbReference type="EMBL" id="CRL02093.1"/>
    </source>
</evidence>
<organism evidence="9 10">
    <name type="scientific">Clunio marinus</name>
    <dbReference type="NCBI Taxonomy" id="568069"/>
    <lineage>
        <taxon>Eukaryota</taxon>
        <taxon>Metazoa</taxon>
        <taxon>Ecdysozoa</taxon>
        <taxon>Arthropoda</taxon>
        <taxon>Hexapoda</taxon>
        <taxon>Insecta</taxon>
        <taxon>Pterygota</taxon>
        <taxon>Neoptera</taxon>
        <taxon>Endopterygota</taxon>
        <taxon>Diptera</taxon>
        <taxon>Nematocera</taxon>
        <taxon>Chironomoidea</taxon>
        <taxon>Chironomidae</taxon>
        <taxon>Clunio</taxon>
    </lineage>
</organism>
<gene>
    <name evidence="9" type="ORF">CLUMA_CG015611</name>
</gene>